<accession>A0ACB5UG11</accession>
<protein>
    <submittedName>
        <fullName evidence="1">Uncharacterized protein</fullName>
    </submittedName>
</protein>
<gene>
    <name evidence="1" type="ORF">AN2V17_07320</name>
</gene>
<name>A0ACB5UG11_9FIRM</name>
<proteinExistence type="predicted"/>
<dbReference type="EMBL" id="BTPU01000009">
    <property type="protein sequence ID" value="GMQ61503.1"/>
    <property type="molecule type" value="Genomic_DNA"/>
</dbReference>
<dbReference type="Proteomes" id="UP001374599">
    <property type="component" value="Unassembled WGS sequence"/>
</dbReference>
<comment type="caution">
    <text evidence="1">The sequence shown here is derived from an EMBL/GenBank/DDBJ whole genome shotgun (WGS) entry which is preliminary data.</text>
</comment>
<organism evidence="1 2">
    <name type="scientific">Vallitalea maricola</name>
    <dbReference type="NCBI Taxonomy" id="3074433"/>
    <lineage>
        <taxon>Bacteria</taxon>
        <taxon>Bacillati</taxon>
        <taxon>Bacillota</taxon>
        <taxon>Clostridia</taxon>
        <taxon>Lachnospirales</taxon>
        <taxon>Vallitaleaceae</taxon>
        <taxon>Vallitalea</taxon>
    </lineage>
</organism>
<evidence type="ECO:0000313" key="1">
    <source>
        <dbReference type="EMBL" id="GMQ61503.1"/>
    </source>
</evidence>
<keyword evidence="2" id="KW-1185">Reference proteome</keyword>
<evidence type="ECO:0000313" key="2">
    <source>
        <dbReference type="Proteomes" id="UP001374599"/>
    </source>
</evidence>
<reference evidence="1" key="1">
    <citation type="submission" date="2023-09" db="EMBL/GenBank/DDBJ databases">
        <title>Vallitalea sediminicola and Vallitalea maricola sp. nov., anaerobic bacteria isolated from marine sediment.</title>
        <authorList>
            <person name="Hirano S."/>
            <person name="Maeda A."/>
            <person name="Terahara T."/>
            <person name="Mori K."/>
            <person name="Hamada M."/>
            <person name="Matsumoto R."/>
            <person name="Kobayashi T."/>
        </authorList>
    </citation>
    <scope>NUCLEOTIDE SEQUENCE</scope>
    <source>
        <strain evidence="1">AN17-2</strain>
    </source>
</reference>
<sequence>MKKNFVKFFTIFLMILLLFVTFNLNKSYRKNTELYKLNIDSLILSLDYISYQFEIPIRNKRDMNIEEKAKIQAALGMLENSTIKQIKALNVNPQIYIIGKIFTEEYDFVGYIDIDSVEGKKLMNQVGVELNYVLNQLTEVKKNGYKAKQMNETIDNILNYPEWNEQVAKQIESYLK</sequence>